<evidence type="ECO:0000256" key="4">
    <source>
        <dbReference type="SAM" id="MobiDB-lite"/>
    </source>
</evidence>
<dbReference type="GO" id="GO:0000398">
    <property type="term" value="P:mRNA splicing, via spliceosome"/>
    <property type="evidence" value="ECO:0007669"/>
    <property type="project" value="TreeGrafter"/>
</dbReference>
<evidence type="ECO:0000256" key="2">
    <source>
        <dbReference type="ARBA" id="ARBA00023242"/>
    </source>
</evidence>
<dbReference type="PANTHER" id="PTHR13952">
    <property type="entry name" value="U1 SMALL NUCLEAR RIBONUCLEOPROTEIN 70 KD"/>
    <property type="match status" value="1"/>
</dbReference>
<dbReference type="SMART" id="SM00360">
    <property type="entry name" value="RRM"/>
    <property type="match status" value="1"/>
</dbReference>
<feature type="compositionally biased region" description="Polar residues" evidence="4">
    <location>
        <begin position="255"/>
        <end position="271"/>
    </location>
</feature>
<evidence type="ECO:0000259" key="5">
    <source>
        <dbReference type="PROSITE" id="PS50102"/>
    </source>
</evidence>
<dbReference type="VEuPathDB" id="CryptoDB:ChTU502y2012_406g0230"/>
<organism evidence="6">
    <name type="scientific">Cryptosporidium hominis</name>
    <dbReference type="NCBI Taxonomy" id="237895"/>
    <lineage>
        <taxon>Eukaryota</taxon>
        <taxon>Sar</taxon>
        <taxon>Alveolata</taxon>
        <taxon>Apicomplexa</taxon>
        <taxon>Conoidasida</taxon>
        <taxon>Coccidia</taxon>
        <taxon>Eucoccidiorida</taxon>
        <taxon>Eimeriorina</taxon>
        <taxon>Cryptosporidiidae</taxon>
        <taxon>Cryptosporidium</taxon>
    </lineage>
</organism>
<keyword evidence="2" id="KW-0539">Nucleus</keyword>
<dbReference type="Pfam" id="PF12220">
    <property type="entry name" value="U1snRNP70_N"/>
    <property type="match status" value="1"/>
</dbReference>
<dbReference type="EMBL" id="LN877952">
    <property type="protein sequence ID" value="CUV06525.1"/>
    <property type="molecule type" value="Genomic_DNA"/>
</dbReference>
<reference evidence="7 8" key="3">
    <citation type="submission" date="2017-10" db="EMBL/GenBank/DDBJ databases">
        <title>Consistent, comparative and evidence-based genome annotation and re-annotation for the closely-related species, Cryptosporidium parvum, C. hominis and C. tyzzeri.</title>
        <authorList>
            <person name="Baptista R.P."/>
            <person name="Li Y."/>
            <person name="Sateriale A."/>
            <person name="Striepen B."/>
            <person name="Kissinger J.C."/>
        </authorList>
    </citation>
    <scope>NUCLEOTIDE SEQUENCE [LARGE SCALE GENOMIC DNA]</scope>
    <source>
        <strain evidence="7">30976</strain>
    </source>
</reference>
<keyword evidence="8" id="KW-1185">Reference proteome</keyword>
<dbReference type="EMBL" id="JTAI01000007">
    <property type="protein sequence ID" value="PPS97356.1"/>
    <property type="molecule type" value="Genomic_DNA"/>
</dbReference>
<dbReference type="InterPro" id="IPR022023">
    <property type="entry name" value="U1snRNP70_N"/>
</dbReference>
<dbReference type="PROSITE" id="PS50102">
    <property type="entry name" value="RRM"/>
    <property type="match status" value="1"/>
</dbReference>
<dbReference type="InterPro" id="IPR051183">
    <property type="entry name" value="U1_U11-U12_snRNP_70-35kDa"/>
</dbReference>
<dbReference type="CDD" id="cd12236">
    <property type="entry name" value="RRM_snRNP70"/>
    <property type="match status" value="1"/>
</dbReference>
<evidence type="ECO:0000313" key="7">
    <source>
        <dbReference type="EMBL" id="PPS97356.1"/>
    </source>
</evidence>
<dbReference type="InterPro" id="IPR000504">
    <property type="entry name" value="RRM_dom"/>
</dbReference>
<dbReference type="Proteomes" id="UP000199752">
    <property type="component" value="Chromosome 6"/>
</dbReference>
<dbReference type="InterPro" id="IPR012677">
    <property type="entry name" value="Nucleotide-bd_a/b_plait_sf"/>
</dbReference>
<protein>
    <submittedName>
        <fullName evidence="7">U1 snrp70 RRM domain containing protein</fullName>
    </submittedName>
</protein>
<dbReference type="GO" id="GO:0030619">
    <property type="term" value="F:U1 snRNA binding"/>
    <property type="evidence" value="ECO:0007669"/>
    <property type="project" value="InterPro"/>
</dbReference>
<dbReference type="Pfam" id="PF00076">
    <property type="entry name" value="RRM_1"/>
    <property type="match status" value="1"/>
</dbReference>
<dbReference type="Proteomes" id="UP001429100">
    <property type="component" value="Unassembled WGS sequence"/>
</dbReference>
<dbReference type="VEuPathDB" id="CryptoDB:GY17_00000098"/>
<dbReference type="InterPro" id="IPR035979">
    <property type="entry name" value="RBD_domain_sf"/>
</dbReference>
<proteinExistence type="predicted"/>
<keyword evidence="3" id="KW-0694">RNA-binding</keyword>
<reference evidence="6" key="2">
    <citation type="submission" date="2015-08" db="EMBL/GenBank/DDBJ databases">
        <authorList>
            <person name="Babu N.S."/>
            <person name="Beckwith C.J."/>
            <person name="Beseler K.G."/>
            <person name="Brison A."/>
            <person name="Carone J.V."/>
            <person name="Caskin T.P."/>
            <person name="Diamond M."/>
            <person name="Durham M.E."/>
            <person name="Foxe J.M."/>
            <person name="Go M."/>
            <person name="Henderson B.A."/>
            <person name="Jones I.B."/>
            <person name="McGettigan J.A."/>
            <person name="Micheletti S.J."/>
            <person name="Nasrallah M.E."/>
            <person name="Ortiz D."/>
            <person name="Piller C.R."/>
            <person name="Privatt S.R."/>
            <person name="Schneider S.L."/>
            <person name="Sharp S."/>
            <person name="Smith T.C."/>
            <person name="Stanton J.D."/>
            <person name="Ullery H.E."/>
            <person name="Wilson R.J."/>
            <person name="Serrano M.G."/>
            <person name="Buck G."/>
            <person name="Lee V."/>
            <person name="Wang Y."/>
            <person name="Carvalho R."/>
            <person name="Voegtly L."/>
            <person name="Shi R."/>
            <person name="Duckworth R."/>
            <person name="Johnson A."/>
            <person name="Loviza R."/>
            <person name="Walstead R."/>
            <person name="Shah Z."/>
            <person name="Kiflezghi M."/>
            <person name="Wade K."/>
            <person name="Ball S.L."/>
            <person name="Bradley K.W."/>
            <person name="Asai D.J."/>
            <person name="Bowman C.A."/>
            <person name="Russell D.A."/>
            <person name="Pope W.H."/>
            <person name="Jacobs-Sera D."/>
            <person name="Hendrix R.W."/>
            <person name="Hatfull G.F."/>
        </authorList>
    </citation>
    <scope>NUCLEOTIDE SEQUENCE [LARGE SCALE GENOMIC DNA]</scope>
</reference>
<evidence type="ECO:0000256" key="1">
    <source>
        <dbReference type="ARBA" id="ARBA00004123"/>
    </source>
</evidence>
<dbReference type="GO" id="GO:0003729">
    <property type="term" value="F:mRNA binding"/>
    <property type="evidence" value="ECO:0007669"/>
    <property type="project" value="TreeGrafter"/>
</dbReference>
<sequence>MSAIGMSNDLLKFFQARPPLPYVPYPNRRPHKPYQGLADLINENPDLFDKVNTPPEPYISKKMRRETEKLQRIQNYMKDMRKKIESYNPMEDNVDNKTFDPYNTLFIARLNYDTTERTLKRELEVYGKILNLRIVKDFQGESRGYAFVEFDNEDSLKEAYKSFNKKSIDGWKVLVDVERGRTVENWLPKRLGGGLGKVRGQEKPESKRFFGGNNSIYNYGSKQGNSNYGNSGFGQTYRQREHKSFKSYGYKGQNDRNSSGGDYNSSRNYGNFGNKKFKYSR</sequence>
<dbReference type="VEuPathDB" id="CryptoDB:CHUDEA6_990"/>
<evidence type="ECO:0000313" key="8">
    <source>
        <dbReference type="Proteomes" id="UP001429100"/>
    </source>
</evidence>
<dbReference type="VEuPathDB" id="CryptoDB:Chro.60129"/>
<dbReference type="InterPro" id="IPR034143">
    <property type="entry name" value="snRNP70_RRM"/>
</dbReference>
<feature type="region of interest" description="Disordered" evidence="4">
    <location>
        <begin position="244"/>
        <end position="281"/>
    </location>
</feature>
<feature type="domain" description="RRM" evidence="5">
    <location>
        <begin position="103"/>
        <end position="180"/>
    </location>
</feature>
<evidence type="ECO:0000313" key="6">
    <source>
        <dbReference type="EMBL" id="CUV06525.1"/>
    </source>
</evidence>
<dbReference type="SUPFAM" id="SSF54928">
    <property type="entry name" value="RNA-binding domain, RBD"/>
    <property type="match status" value="1"/>
</dbReference>
<comment type="subcellular location">
    <subcellularLocation>
        <location evidence="1">Nucleus</location>
    </subcellularLocation>
</comment>
<name>A0A0S4TGB5_CRYHO</name>
<dbReference type="FunFam" id="3.30.70.330:FF:000132">
    <property type="entry name" value="Small nuclear ribonucleoprotein U11/U12 subunit 35"/>
    <property type="match status" value="1"/>
</dbReference>
<dbReference type="AlphaFoldDB" id="A0A0S4TGB5"/>
<reference evidence="7 8" key="1">
    <citation type="submission" date="2014-11" db="EMBL/GenBank/DDBJ databases">
        <title>Comparative genomic analysis of Cryptosporidium hominis reveals occurrence of genetic recombination in virulent subtypes.</title>
        <authorList>
            <person name="Guo Y."/>
            <person name="Tang K."/>
            <person name="Frace M."/>
            <person name="Li N."/>
            <person name="Roellig D.M."/>
            <person name="Sammons S."/>
            <person name="Knipe K."/>
            <person name="Rowe L."/>
            <person name="Feng Y."/>
            <person name="Xiao L."/>
        </authorList>
    </citation>
    <scope>NUCLEOTIDE SEQUENCE [LARGE SCALE GENOMIC DNA]</scope>
    <source>
        <strain evidence="7">30976</strain>
    </source>
</reference>
<dbReference type="Gene3D" id="3.30.70.330">
    <property type="match status" value="1"/>
</dbReference>
<dbReference type="GO" id="GO:0071011">
    <property type="term" value="C:precatalytic spliceosome"/>
    <property type="evidence" value="ECO:0007669"/>
    <property type="project" value="TreeGrafter"/>
</dbReference>
<evidence type="ECO:0000256" key="3">
    <source>
        <dbReference type="PROSITE-ProRule" id="PRU00176"/>
    </source>
</evidence>
<accession>A0A0S4TGB5</accession>
<gene>
    <name evidence="6" type="ORF">CHUDEA6_990</name>
    <name evidence="7" type="ORF">GY17_00000098</name>
</gene>